<proteinExistence type="predicted"/>
<protein>
    <submittedName>
        <fullName evidence="2">Endonuclease</fullName>
    </submittedName>
</protein>
<dbReference type="EMBL" id="LQNU01000118">
    <property type="protein sequence ID" value="KZE72733.1"/>
    <property type="molecule type" value="Genomic_DNA"/>
</dbReference>
<evidence type="ECO:0000313" key="2">
    <source>
        <dbReference type="EMBL" id="KZE72733.1"/>
    </source>
</evidence>
<keyword evidence="2" id="KW-0255">Endonuclease</keyword>
<keyword evidence="3" id="KW-1185">Reference proteome</keyword>
<evidence type="ECO:0000259" key="1">
    <source>
        <dbReference type="Pfam" id="PF03372"/>
    </source>
</evidence>
<dbReference type="RefSeq" id="WP_038988544.1">
    <property type="nucleotide sequence ID" value="NZ_JWJO01000141.1"/>
</dbReference>
<gene>
    <name evidence="2" type="ORF">AV926_18500</name>
</gene>
<dbReference type="Pfam" id="PF03372">
    <property type="entry name" value="Exo_endo_phos"/>
    <property type="match status" value="1"/>
</dbReference>
<dbReference type="AlphaFoldDB" id="A0A163U2Q6"/>
<keyword evidence="2" id="KW-0378">Hydrolase</keyword>
<name>A0A163U2Q6_9FLAO</name>
<dbReference type="InterPro" id="IPR005135">
    <property type="entry name" value="Endo/exonuclease/phosphatase"/>
</dbReference>
<dbReference type="Proteomes" id="UP000076630">
    <property type="component" value="Unassembled WGS sequence"/>
</dbReference>
<organism evidence="2 3">
    <name type="scientific">Myroides marinus</name>
    <dbReference type="NCBI Taxonomy" id="703342"/>
    <lineage>
        <taxon>Bacteria</taxon>
        <taxon>Pseudomonadati</taxon>
        <taxon>Bacteroidota</taxon>
        <taxon>Flavobacteriia</taxon>
        <taxon>Flavobacteriales</taxon>
        <taxon>Flavobacteriaceae</taxon>
        <taxon>Myroides</taxon>
    </lineage>
</organism>
<dbReference type="GO" id="GO:0004519">
    <property type="term" value="F:endonuclease activity"/>
    <property type="evidence" value="ECO:0007669"/>
    <property type="project" value="UniProtKB-KW"/>
</dbReference>
<comment type="caution">
    <text evidence="2">The sequence shown here is derived from an EMBL/GenBank/DDBJ whole genome shotgun (WGS) entry which is preliminary data.</text>
</comment>
<accession>A0A163U2Q6</accession>
<dbReference type="OrthoDB" id="583592at2"/>
<sequence length="239" mass="28879">MKIITWNCNGAFRNKYKTLNKFDVDILIIQECENPMLTNDLLYKDFAKNYLWIGDNKNKGLGIFAKEGIQLKRLQWSNQYKDHFVKYFLPCRVNNEFDLLAVWTHKNNSPNFGYIGQLWKYLQVNKINLGNTIIIGDFNSNSIWDEWDRWWNHSDVVNELKEFRIESFYHYFFNELQGKESKPTFYFQRKFEKPYHIDYIFGTEELLKKMIKFEIGVFSDWIEISDHMPLLCEIKINNT</sequence>
<dbReference type="InterPro" id="IPR036691">
    <property type="entry name" value="Endo/exonu/phosph_ase_sf"/>
</dbReference>
<keyword evidence="2" id="KW-0540">Nuclease</keyword>
<dbReference type="SUPFAM" id="SSF56219">
    <property type="entry name" value="DNase I-like"/>
    <property type="match status" value="1"/>
</dbReference>
<dbReference type="Gene3D" id="3.60.10.10">
    <property type="entry name" value="Endonuclease/exonuclease/phosphatase"/>
    <property type="match status" value="1"/>
</dbReference>
<feature type="domain" description="Endonuclease/exonuclease/phosphatase" evidence="1">
    <location>
        <begin position="4"/>
        <end position="207"/>
    </location>
</feature>
<reference evidence="2 3" key="1">
    <citation type="submission" date="2016-01" db="EMBL/GenBank/DDBJ databases">
        <title>Whole genome sequencing of Myroides marinus L41.</title>
        <authorList>
            <person name="Hong K.W."/>
        </authorList>
    </citation>
    <scope>NUCLEOTIDE SEQUENCE [LARGE SCALE GENOMIC DNA]</scope>
    <source>
        <strain evidence="2 3">L41</strain>
    </source>
</reference>
<evidence type="ECO:0000313" key="3">
    <source>
        <dbReference type="Proteomes" id="UP000076630"/>
    </source>
</evidence>